<comment type="caution">
    <text evidence="2">The sequence shown here is derived from an EMBL/GenBank/DDBJ whole genome shotgun (WGS) entry which is preliminary data.</text>
</comment>
<dbReference type="EMBL" id="SWKU01000005">
    <property type="protein sequence ID" value="KAF3006642.1"/>
    <property type="molecule type" value="Genomic_DNA"/>
</dbReference>
<proteinExistence type="predicted"/>
<dbReference type="AlphaFoldDB" id="A0A9P4TJZ7"/>
<dbReference type="OrthoDB" id="10009520at2759"/>
<keyword evidence="3" id="KW-1185">Reference proteome</keyword>
<dbReference type="Proteomes" id="UP000801428">
    <property type="component" value="Unassembled WGS sequence"/>
</dbReference>
<protein>
    <submittedName>
        <fullName evidence="2">Uncharacterized protein</fullName>
    </submittedName>
</protein>
<reference evidence="2" key="1">
    <citation type="submission" date="2019-04" db="EMBL/GenBank/DDBJ databases">
        <title>Sequencing of skin fungus with MAO and IRED activity.</title>
        <authorList>
            <person name="Marsaioli A.J."/>
            <person name="Bonatto J.M.C."/>
            <person name="Reis Junior O."/>
        </authorList>
    </citation>
    <scope>NUCLEOTIDE SEQUENCE</scope>
    <source>
        <strain evidence="2">30M1</strain>
    </source>
</reference>
<evidence type="ECO:0000313" key="2">
    <source>
        <dbReference type="EMBL" id="KAF3006642.1"/>
    </source>
</evidence>
<gene>
    <name evidence="2" type="ORF">E8E13_007987</name>
</gene>
<feature type="region of interest" description="Disordered" evidence="1">
    <location>
        <begin position="122"/>
        <end position="149"/>
    </location>
</feature>
<sequence>MDSCLIEVEQPLRAVAAASLDAPAEEQHSKGNKSHANTPRQANHIQTAQRSLIFLSPYDAANLTSPKQTVTTTRRRYSEPSRTAVMATVPNADGVGHLAAFEGFLAERDMMRIDTDYESPIHPLYSAATDPGDVEEEHKDPEDFERQSL</sequence>
<evidence type="ECO:0000313" key="3">
    <source>
        <dbReference type="Proteomes" id="UP000801428"/>
    </source>
</evidence>
<organism evidence="2 3">
    <name type="scientific">Curvularia kusanoi</name>
    <name type="common">Cochliobolus kusanoi</name>
    <dbReference type="NCBI Taxonomy" id="90978"/>
    <lineage>
        <taxon>Eukaryota</taxon>
        <taxon>Fungi</taxon>
        <taxon>Dikarya</taxon>
        <taxon>Ascomycota</taxon>
        <taxon>Pezizomycotina</taxon>
        <taxon>Dothideomycetes</taxon>
        <taxon>Pleosporomycetidae</taxon>
        <taxon>Pleosporales</taxon>
        <taxon>Pleosporineae</taxon>
        <taxon>Pleosporaceae</taxon>
        <taxon>Curvularia</taxon>
    </lineage>
</organism>
<feature type="region of interest" description="Disordered" evidence="1">
    <location>
        <begin position="19"/>
        <end position="48"/>
    </location>
</feature>
<evidence type="ECO:0000256" key="1">
    <source>
        <dbReference type="SAM" id="MobiDB-lite"/>
    </source>
</evidence>
<accession>A0A9P4TJZ7</accession>
<feature type="compositionally biased region" description="Polar residues" evidence="1">
    <location>
        <begin position="34"/>
        <end position="48"/>
    </location>
</feature>
<name>A0A9P4TJZ7_CURKU</name>
<feature type="compositionally biased region" description="Basic and acidic residues" evidence="1">
    <location>
        <begin position="136"/>
        <end position="149"/>
    </location>
</feature>